<proteinExistence type="inferred from homology"/>
<dbReference type="Proteomes" id="UP001214576">
    <property type="component" value="Unassembled WGS sequence"/>
</dbReference>
<feature type="domain" description="Peptidase A1" evidence="3">
    <location>
        <begin position="1"/>
        <end position="123"/>
    </location>
</feature>
<keyword evidence="5" id="KW-1185">Reference proteome</keyword>
<dbReference type="AlphaFoldDB" id="A0AAD4Y0B2"/>
<dbReference type="InterPro" id="IPR021109">
    <property type="entry name" value="Peptidase_aspartic_dom_sf"/>
</dbReference>
<organism evidence="4 5">
    <name type="scientific">Ovis ammon polii</name>
    <dbReference type="NCBI Taxonomy" id="230172"/>
    <lineage>
        <taxon>Eukaryota</taxon>
        <taxon>Metazoa</taxon>
        <taxon>Chordata</taxon>
        <taxon>Craniata</taxon>
        <taxon>Vertebrata</taxon>
        <taxon>Euteleostomi</taxon>
        <taxon>Mammalia</taxon>
        <taxon>Eutheria</taxon>
        <taxon>Laurasiatheria</taxon>
        <taxon>Artiodactyla</taxon>
        <taxon>Ruminantia</taxon>
        <taxon>Pecora</taxon>
        <taxon>Bovidae</taxon>
        <taxon>Caprinae</taxon>
        <taxon>Ovis</taxon>
    </lineage>
</organism>
<dbReference type="InterPro" id="IPR033121">
    <property type="entry name" value="PEPTIDASE_A1"/>
</dbReference>
<evidence type="ECO:0000313" key="5">
    <source>
        <dbReference type="Proteomes" id="UP001214576"/>
    </source>
</evidence>
<accession>A0AAD4Y0B2</accession>
<dbReference type="Gene3D" id="2.40.70.10">
    <property type="entry name" value="Acid Proteases"/>
    <property type="match status" value="4"/>
</dbReference>
<comment type="similarity">
    <text evidence="2">Belongs to the peptidase A1 family.</text>
</comment>
<dbReference type="GO" id="GO:0005576">
    <property type="term" value="C:extracellular region"/>
    <property type="evidence" value="ECO:0007669"/>
    <property type="project" value="UniProtKB-SubCell"/>
</dbReference>
<dbReference type="PANTHER" id="PTHR47966">
    <property type="entry name" value="BETA-SITE APP-CLEAVING ENZYME, ISOFORM A-RELATED"/>
    <property type="match status" value="1"/>
</dbReference>
<evidence type="ECO:0000256" key="1">
    <source>
        <dbReference type="ARBA" id="ARBA00004239"/>
    </source>
</evidence>
<protein>
    <recommendedName>
        <fullName evidence="3">Peptidase A1 domain-containing protein</fullName>
    </recommendedName>
</protein>
<dbReference type="SUPFAM" id="SSF50630">
    <property type="entry name" value="Acid proteases"/>
    <property type="match status" value="2"/>
</dbReference>
<comment type="subcellular location">
    <subcellularLocation>
        <location evidence="1">Secreted</location>
        <location evidence="1">Extracellular space</location>
    </subcellularLocation>
</comment>
<evidence type="ECO:0000313" key="4">
    <source>
        <dbReference type="EMBL" id="KAI4529978.1"/>
    </source>
</evidence>
<comment type="caution">
    <text evidence="4">The sequence shown here is derived from an EMBL/GenBank/DDBJ whole genome shotgun (WGS) entry which is preliminary data.</text>
</comment>
<dbReference type="GO" id="GO:0004190">
    <property type="term" value="F:aspartic-type endopeptidase activity"/>
    <property type="evidence" value="ECO:0007669"/>
    <property type="project" value="InterPro"/>
</dbReference>
<dbReference type="PROSITE" id="PS51767">
    <property type="entry name" value="PEPTIDASE_A1"/>
    <property type="match status" value="1"/>
</dbReference>
<evidence type="ECO:0000259" key="3">
    <source>
        <dbReference type="PROSITE" id="PS51767"/>
    </source>
</evidence>
<name>A0AAD4Y0B2_OVIAM</name>
<sequence length="123" mass="13743">MPSIGAIPIFDNLKKQGVISEPVFAFYLSKCRGKDSVMMFGGVDKAYYMGELKWLTQAGAIPIFDNLKKQGAISEPVFAFYLSKSKPEGSVVMFGGVDRRSYKGELSWVPVSQPRHWLISMNQ</sequence>
<evidence type="ECO:0000256" key="2">
    <source>
        <dbReference type="ARBA" id="ARBA00007447"/>
    </source>
</evidence>
<dbReference type="InterPro" id="IPR001461">
    <property type="entry name" value="Aspartic_peptidase_A1"/>
</dbReference>
<dbReference type="Pfam" id="PF00026">
    <property type="entry name" value="Asp"/>
    <property type="match status" value="2"/>
</dbReference>
<dbReference type="EMBL" id="JAKZEL010000026">
    <property type="protein sequence ID" value="KAI4529978.1"/>
    <property type="molecule type" value="Genomic_DNA"/>
</dbReference>
<dbReference type="PANTHER" id="PTHR47966:SF49">
    <property type="entry name" value="PEPSIN A-5"/>
    <property type="match status" value="1"/>
</dbReference>
<gene>
    <name evidence="4" type="ORF">MG293_019834</name>
</gene>
<reference evidence="4" key="1">
    <citation type="submission" date="2022-03" db="EMBL/GenBank/DDBJ databases">
        <title>Genomic analyses of argali, domestic sheep and their hybrids provide insights into chromosomal evolution, heterosis and genetic basis of agronomic traits.</title>
        <authorList>
            <person name="Li M."/>
        </authorList>
    </citation>
    <scope>NUCLEOTIDE SEQUENCE</scope>
    <source>
        <strain evidence="4">CAU-MHL-2022a</strain>
        <tissue evidence="4">Skin</tissue>
    </source>
</reference>
<dbReference type="GO" id="GO:0006508">
    <property type="term" value="P:proteolysis"/>
    <property type="evidence" value="ECO:0007669"/>
    <property type="project" value="InterPro"/>
</dbReference>